<feature type="transmembrane region" description="Helical" evidence="9">
    <location>
        <begin position="84"/>
        <end position="112"/>
    </location>
</feature>
<comment type="similarity">
    <text evidence="2 7">Belongs to the sodium:solute symporter (SSF) (TC 2.A.21) family.</text>
</comment>
<keyword evidence="5 9" id="KW-1133">Transmembrane helix</keyword>
<evidence type="ECO:0000256" key="4">
    <source>
        <dbReference type="ARBA" id="ARBA00022692"/>
    </source>
</evidence>
<feature type="transmembrane region" description="Helical" evidence="9">
    <location>
        <begin position="476"/>
        <end position="496"/>
    </location>
</feature>
<evidence type="ECO:0000313" key="11">
    <source>
        <dbReference type="Proteomes" id="UP001314263"/>
    </source>
</evidence>
<keyword evidence="6 9" id="KW-0472">Membrane</keyword>
<dbReference type="PROSITE" id="PS50283">
    <property type="entry name" value="NA_SOLUT_SYMP_3"/>
    <property type="match status" value="1"/>
</dbReference>
<feature type="transmembrane region" description="Helical" evidence="9">
    <location>
        <begin position="317"/>
        <end position="344"/>
    </location>
</feature>
<evidence type="ECO:0000256" key="8">
    <source>
        <dbReference type="SAM" id="MobiDB-lite"/>
    </source>
</evidence>
<dbReference type="PANTHER" id="PTHR46154:SF4">
    <property type="entry name" value="UREA ACTIVE TRANSPORTER"/>
    <property type="match status" value="1"/>
</dbReference>
<sequence length="709" mass="76001">MSAAAPAPPPNAFGLHQYDGLSSFFGDQSFDYNGFVLPPSAGWIVVILFGFIFALLAVALVYIDIKFRGAIYNNEQFNTAGRSIGAGLLAVDIVSHWTWASVILQSCSYGYIFGAGGAYWYGVNGTGVVLAFGVIANELKYKAPHAHTMLELVYVRWGRAAHIVYFFFAVLTNLLVSLSMLQGCVSAINALTGVSVYAMSFLIPIGVVVYAAIGGLKATFTTSYMHTVIIFVLCLIFMFKVFVPNDLLGGIDDIYSRLETMATVLPVSGQQDGSYLTMWSSAGLQFFVIVILSACAQMMVDQSYWQSAIAAKSTAAAWGYLLGSYMYLSIVFIVPLSLGVVAVALDLPLNNTEALEGLVMPASAYVLLGKGGAVCVIIMIFMAVTSSGASEMLAVSSLFTFDVYRRYLKPKADGPHLVMVSRIAVAVWAVIMGIAMCIAQVANININWLILLIGVACGGAVIPLACLLFWRKATSLAACISAPVGLACGLASWLGVAQAQSGNISIDSTGLNNPLLAGNICSVFVSGLLLVIISYAFPDKTPFDWQDFKTKITTSEDKVKKAGALDGSSVDEDAEMESVRRLRKPLWIGAGVIIFLGYIIWPILMLPAKDWGLGYFRFFVILGFFMIITASIIGIFLPLIESRHLIFQVLTGHTFQEWADKSFRGGSNRSGSAYKGPSKDIAMKGSASGKPMPGDDSAHGGKALAPTTQ</sequence>
<keyword evidence="11" id="KW-1185">Reference proteome</keyword>
<feature type="transmembrane region" description="Helical" evidence="9">
    <location>
        <begin position="586"/>
        <end position="604"/>
    </location>
</feature>
<dbReference type="GO" id="GO:0005886">
    <property type="term" value="C:plasma membrane"/>
    <property type="evidence" value="ECO:0007669"/>
    <property type="project" value="TreeGrafter"/>
</dbReference>
<evidence type="ECO:0000313" key="10">
    <source>
        <dbReference type="EMBL" id="CAK0786839.1"/>
    </source>
</evidence>
<keyword evidence="3" id="KW-0813">Transport</keyword>
<dbReference type="Proteomes" id="UP001314263">
    <property type="component" value="Unassembled WGS sequence"/>
</dbReference>
<feature type="transmembrane region" description="Helical" evidence="9">
    <location>
        <begin position="118"/>
        <end position="139"/>
    </location>
</feature>
<feature type="transmembrane region" description="Helical" evidence="9">
    <location>
        <begin position="224"/>
        <end position="243"/>
    </location>
</feature>
<name>A0AAV1IHP0_9CHLO</name>
<feature type="transmembrane region" description="Helical" evidence="9">
    <location>
        <begin position="160"/>
        <end position="181"/>
    </location>
</feature>
<keyword evidence="4 9" id="KW-0812">Transmembrane</keyword>
<comment type="caution">
    <text evidence="10">The sequence shown here is derived from an EMBL/GenBank/DDBJ whole genome shotgun (WGS) entry which is preliminary data.</text>
</comment>
<organism evidence="10 11">
    <name type="scientific">Coccomyxa viridis</name>
    <dbReference type="NCBI Taxonomy" id="1274662"/>
    <lineage>
        <taxon>Eukaryota</taxon>
        <taxon>Viridiplantae</taxon>
        <taxon>Chlorophyta</taxon>
        <taxon>core chlorophytes</taxon>
        <taxon>Trebouxiophyceae</taxon>
        <taxon>Trebouxiophyceae incertae sedis</taxon>
        <taxon>Coccomyxaceae</taxon>
        <taxon>Coccomyxa</taxon>
    </lineage>
</organism>
<feature type="transmembrane region" description="Helical" evidence="9">
    <location>
        <begin position="448"/>
        <end position="469"/>
    </location>
</feature>
<dbReference type="InterPro" id="IPR031155">
    <property type="entry name" value="DUR"/>
</dbReference>
<reference evidence="10 11" key="1">
    <citation type="submission" date="2023-10" db="EMBL/GenBank/DDBJ databases">
        <authorList>
            <person name="Maclean D."/>
            <person name="Macfadyen A."/>
        </authorList>
    </citation>
    <scope>NUCLEOTIDE SEQUENCE [LARGE SCALE GENOMIC DNA]</scope>
</reference>
<feature type="transmembrane region" description="Helical" evidence="9">
    <location>
        <begin position="41"/>
        <end position="63"/>
    </location>
</feature>
<dbReference type="Gene3D" id="1.20.1730.10">
    <property type="entry name" value="Sodium/glucose cotransporter"/>
    <property type="match status" value="1"/>
</dbReference>
<feature type="transmembrane region" description="Helical" evidence="9">
    <location>
        <begin position="616"/>
        <end position="640"/>
    </location>
</feature>
<comment type="subcellular location">
    <subcellularLocation>
        <location evidence="1">Membrane</location>
        <topology evidence="1">Multi-pass membrane protein</topology>
    </subcellularLocation>
</comment>
<dbReference type="AlphaFoldDB" id="A0AAV1IHP0"/>
<dbReference type="EMBL" id="CAUYUE010000015">
    <property type="protein sequence ID" value="CAK0786839.1"/>
    <property type="molecule type" value="Genomic_DNA"/>
</dbReference>
<feature type="transmembrane region" description="Helical" evidence="9">
    <location>
        <begin position="276"/>
        <end position="296"/>
    </location>
</feature>
<dbReference type="CDD" id="cd11476">
    <property type="entry name" value="SLC5sbd_DUR3"/>
    <property type="match status" value="1"/>
</dbReference>
<gene>
    <name evidence="10" type="ORF">CVIRNUC_010053</name>
</gene>
<dbReference type="PANTHER" id="PTHR46154">
    <property type="match status" value="1"/>
</dbReference>
<dbReference type="GO" id="GO:0015204">
    <property type="term" value="F:urea transmembrane transporter activity"/>
    <property type="evidence" value="ECO:0007669"/>
    <property type="project" value="InterPro"/>
</dbReference>
<protein>
    <submittedName>
        <fullName evidence="10">Uncharacterized protein</fullName>
    </submittedName>
</protein>
<evidence type="ECO:0000256" key="9">
    <source>
        <dbReference type="SAM" id="Phobius"/>
    </source>
</evidence>
<dbReference type="InterPro" id="IPR038377">
    <property type="entry name" value="Na/Glc_symporter_sf"/>
</dbReference>
<feature type="transmembrane region" description="Helical" evidence="9">
    <location>
        <begin position="516"/>
        <end position="537"/>
    </location>
</feature>
<feature type="transmembrane region" description="Helical" evidence="9">
    <location>
        <begin position="419"/>
        <end position="442"/>
    </location>
</feature>
<feature type="region of interest" description="Disordered" evidence="8">
    <location>
        <begin position="666"/>
        <end position="709"/>
    </location>
</feature>
<evidence type="ECO:0000256" key="2">
    <source>
        <dbReference type="ARBA" id="ARBA00006434"/>
    </source>
</evidence>
<evidence type="ECO:0000256" key="1">
    <source>
        <dbReference type="ARBA" id="ARBA00004141"/>
    </source>
</evidence>
<evidence type="ECO:0000256" key="3">
    <source>
        <dbReference type="ARBA" id="ARBA00022448"/>
    </source>
</evidence>
<evidence type="ECO:0000256" key="5">
    <source>
        <dbReference type="ARBA" id="ARBA00022989"/>
    </source>
</evidence>
<feature type="transmembrane region" description="Helical" evidence="9">
    <location>
        <begin position="187"/>
        <end position="212"/>
    </location>
</feature>
<evidence type="ECO:0000256" key="7">
    <source>
        <dbReference type="RuleBase" id="RU362091"/>
    </source>
</evidence>
<evidence type="ECO:0000256" key="6">
    <source>
        <dbReference type="ARBA" id="ARBA00023136"/>
    </source>
</evidence>
<proteinExistence type="inferred from homology"/>
<dbReference type="InterPro" id="IPR001734">
    <property type="entry name" value="Na/solute_symporter"/>
</dbReference>
<accession>A0AAV1IHP0</accession>
<dbReference type="Pfam" id="PF00474">
    <property type="entry name" value="SSF"/>
    <property type="match status" value="1"/>
</dbReference>